<comment type="catalytic activity">
    <reaction evidence="21">
        <text>1,2-di-(9Z,12Z-octadecadienoyl)-sn-glycero-3-phospho-N,N-dimethylethanolamine + S-adenosyl-L-methionine = 1,2-di-(9Z,12Z-octadecadienoyl)-sn-glycero-3-phosphocholine + S-adenosyl-L-homocysteine + H(+)</text>
        <dbReference type="Rhea" id="RHEA:70747"/>
        <dbReference type="ChEBI" id="CHEBI:15378"/>
        <dbReference type="ChEBI" id="CHEBI:42027"/>
        <dbReference type="ChEBI" id="CHEBI:57856"/>
        <dbReference type="ChEBI" id="CHEBI:59789"/>
        <dbReference type="ChEBI" id="CHEBI:189849"/>
    </reaction>
    <physiologicalReaction direction="left-to-right" evidence="21">
        <dbReference type="Rhea" id="RHEA:70748"/>
    </physiologicalReaction>
</comment>
<dbReference type="GO" id="GO:0000773">
    <property type="term" value="F:phosphatidyl-N-methylethanolamine N-methyltransferase activity"/>
    <property type="evidence" value="ECO:0007669"/>
    <property type="project" value="UniProtKB-UniRule"/>
</dbReference>
<dbReference type="GO" id="GO:0004608">
    <property type="term" value="F:phosphatidylethanolamine N-methyltransferase activity"/>
    <property type="evidence" value="ECO:0007669"/>
    <property type="project" value="UniProtKB-UniRule"/>
</dbReference>
<dbReference type="InterPro" id="IPR024960">
    <property type="entry name" value="PEMT/MFAP"/>
</dbReference>
<evidence type="ECO:0000256" key="12">
    <source>
        <dbReference type="ARBA" id="ARBA00023136"/>
    </source>
</evidence>
<dbReference type="InterPro" id="IPR007318">
    <property type="entry name" value="Phopholipid_MeTrfase"/>
</dbReference>
<comment type="catalytic activity">
    <reaction evidence="27">
        <text>a 1,2-diacyl-sn-glycero-3-phospho-N-methylethanolamine + S-adenosyl-L-methionine = a 1,2-diacyl-sn-glycero-3-phospho-N,N-dimethylethanolamine + S-adenosyl-L-homocysteine + H(+)</text>
        <dbReference type="Rhea" id="RHEA:32735"/>
        <dbReference type="ChEBI" id="CHEBI:15378"/>
        <dbReference type="ChEBI" id="CHEBI:57856"/>
        <dbReference type="ChEBI" id="CHEBI:59789"/>
        <dbReference type="ChEBI" id="CHEBI:64572"/>
        <dbReference type="ChEBI" id="CHEBI:64573"/>
        <dbReference type="EC" id="2.1.1.71"/>
    </reaction>
</comment>
<protein>
    <recommendedName>
        <fullName evidence="27">Phosphatidylethanolamine N-methyltransferase</fullName>
        <shortName evidence="27">PEAMT</shortName>
        <shortName evidence="27">PEMT</shortName>
        <ecNumber evidence="27">2.1.1.17</ecNumber>
        <ecNumber evidence="27">2.1.1.71</ecNumber>
    </recommendedName>
    <alternativeName>
        <fullName evidence="27">Phospholipid methyltransferase</fullName>
        <shortName evidence="27">PLMT</shortName>
    </alternativeName>
</protein>
<evidence type="ECO:0000256" key="26">
    <source>
        <dbReference type="ARBA" id="ARBA00052148"/>
    </source>
</evidence>
<evidence type="ECO:0000256" key="6">
    <source>
        <dbReference type="ARBA" id="ARBA00022691"/>
    </source>
</evidence>
<reference evidence="30" key="1">
    <citation type="submission" date="2025-08" db="UniProtKB">
        <authorList>
            <consortium name="Ensembl"/>
        </authorList>
    </citation>
    <scope>IDENTIFICATION</scope>
</reference>
<evidence type="ECO:0000256" key="20">
    <source>
        <dbReference type="ARBA" id="ARBA00051210"/>
    </source>
</evidence>
<comment type="catalytic activity">
    <reaction evidence="19">
        <text>1-hexadecanoyl-2-(4Z,7Z,10Z,13Z,16Z,19Z-docosahexaenoyl)-sn-glycero-3-phospho-N-methylethanolamine + S-adenosyl-L-methionine = 1-hexadecanoyl-2-(4Z,7Z,10Z,13Z,16Z,19Z-docosahexaenoyl)-sn-glycero-3-phospho-N,N-dimethylethanolamine + S-adenosyl-L-homocysteine + H(+)</text>
        <dbReference type="Rhea" id="RHEA:70767"/>
        <dbReference type="ChEBI" id="CHEBI:15378"/>
        <dbReference type="ChEBI" id="CHEBI:57856"/>
        <dbReference type="ChEBI" id="CHEBI:59789"/>
        <dbReference type="ChEBI" id="CHEBI:189861"/>
        <dbReference type="ChEBI" id="CHEBI:189862"/>
    </reaction>
    <physiologicalReaction direction="left-to-right" evidence="19">
        <dbReference type="Rhea" id="RHEA:70768"/>
    </physiologicalReaction>
</comment>
<dbReference type="EC" id="2.1.1.71" evidence="27"/>
<gene>
    <name evidence="27" type="primary">PEMT</name>
</gene>
<evidence type="ECO:0000256" key="17">
    <source>
        <dbReference type="ARBA" id="ARBA00050788"/>
    </source>
</evidence>
<evidence type="ECO:0000256" key="13">
    <source>
        <dbReference type="ARBA" id="ARBA00023209"/>
    </source>
</evidence>
<keyword evidence="9 27" id="KW-1133">Transmembrane helix</keyword>
<evidence type="ECO:0000256" key="23">
    <source>
        <dbReference type="ARBA" id="ARBA00051880"/>
    </source>
</evidence>
<organism evidence="30 31">
    <name type="scientific">Dromaius novaehollandiae</name>
    <name type="common">Emu</name>
    <dbReference type="NCBI Taxonomy" id="8790"/>
    <lineage>
        <taxon>Eukaryota</taxon>
        <taxon>Metazoa</taxon>
        <taxon>Chordata</taxon>
        <taxon>Craniata</taxon>
        <taxon>Vertebrata</taxon>
        <taxon>Euteleostomi</taxon>
        <taxon>Archelosauria</taxon>
        <taxon>Archosauria</taxon>
        <taxon>Dinosauria</taxon>
        <taxon>Saurischia</taxon>
        <taxon>Theropoda</taxon>
        <taxon>Coelurosauria</taxon>
        <taxon>Aves</taxon>
        <taxon>Palaeognathae</taxon>
        <taxon>Casuariiformes</taxon>
        <taxon>Dromaiidae</taxon>
        <taxon>Dromaius</taxon>
    </lineage>
</organism>
<keyword evidence="12 27" id="KW-0472">Membrane</keyword>
<keyword evidence="10 27" id="KW-0443">Lipid metabolism</keyword>
<evidence type="ECO:0000256" key="7">
    <source>
        <dbReference type="ARBA" id="ARBA00022692"/>
    </source>
</evidence>
<accession>A0A8C4K3I3</accession>
<comment type="pathway">
    <text evidence="1 27">Phospholipid metabolism; phosphatidylcholine biosynthesis.</text>
</comment>
<evidence type="ECO:0000256" key="3">
    <source>
        <dbReference type="ARBA" id="ARBA00022516"/>
    </source>
</evidence>
<evidence type="ECO:0000256" key="11">
    <source>
        <dbReference type="ARBA" id="ARBA00023128"/>
    </source>
</evidence>
<evidence type="ECO:0000256" key="1">
    <source>
        <dbReference type="ARBA" id="ARBA00004969"/>
    </source>
</evidence>
<comment type="catalytic activity">
    <reaction evidence="27">
        <text>a 1,2-diacyl-sn-glycero-3-phosphoethanolamine + S-adenosyl-L-methionine = a 1,2-diacyl-sn-glycero-3-phospho-N-methylethanolamine + S-adenosyl-L-homocysteine + H(+)</text>
        <dbReference type="Rhea" id="RHEA:11164"/>
        <dbReference type="ChEBI" id="CHEBI:15378"/>
        <dbReference type="ChEBI" id="CHEBI:57856"/>
        <dbReference type="ChEBI" id="CHEBI:59789"/>
        <dbReference type="ChEBI" id="CHEBI:64573"/>
        <dbReference type="ChEBI" id="CHEBI:64612"/>
        <dbReference type="EC" id="2.1.1.17"/>
    </reaction>
</comment>
<feature type="region of interest" description="Disordered" evidence="28">
    <location>
        <begin position="1"/>
        <end position="42"/>
    </location>
</feature>
<dbReference type="Ensembl" id="ENSDNVT00000022022.1">
    <property type="protein sequence ID" value="ENSDNVP00000018288.1"/>
    <property type="gene ID" value="ENSDNVG00000012792.1"/>
</dbReference>
<feature type="transmembrane region" description="Helical" evidence="29">
    <location>
        <begin position="202"/>
        <end position="232"/>
    </location>
</feature>
<comment type="catalytic activity">
    <reaction evidence="16">
        <text>1-hexadecanoyl-2-(4Z,7Z,10Z,13Z,16Z,19Z-docosahexaenoyl)-sn-glycero-3-phosphoethanolamine + S-adenosyl-L-methionine = 1-hexadecanoyl-2-(4Z,7Z,10Z,13Z,16Z,19Z-docosahexaenoyl)-sn-glycero-3-phospho-N-methylethanolamine + S-adenosyl-L-homocysteine + H(+)</text>
        <dbReference type="Rhea" id="RHEA:70763"/>
        <dbReference type="ChEBI" id="CHEBI:15378"/>
        <dbReference type="ChEBI" id="CHEBI:57856"/>
        <dbReference type="ChEBI" id="CHEBI:59789"/>
        <dbReference type="ChEBI" id="CHEBI:78261"/>
        <dbReference type="ChEBI" id="CHEBI:189861"/>
    </reaction>
    <physiologicalReaction direction="left-to-right" evidence="16">
        <dbReference type="Rhea" id="RHEA:70764"/>
    </physiologicalReaction>
</comment>
<evidence type="ECO:0000256" key="25">
    <source>
        <dbReference type="ARBA" id="ARBA00052126"/>
    </source>
</evidence>
<evidence type="ECO:0000256" key="19">
    <source>
        <dbReference type="ARBA" id="ARBA00050899"/>
    </source>
</evidence>
<keyword evidence="13 27" id="KW-0594">Phospholipid biosynthesis</keyword>
<comment type="catalytic activity">
    <reaction evidence="25">
        <text>1,2-di-(9Z,12Z,15Z-octadecatrienoyl)-sn-glycero-3-phosphoethanolamine + S-adenosyl-L-methionine = 1,2-di-(9Z,12Z,15Z-octadecatrienoyl)-sn-glycero-3-phospho-N-methylethanolamine + S-adenosyl-L-homocysteine + H(+)</text>
        <dbReference type="Rhea" id="RHEA:70751"/>
        <dbReference type="ChEBI" id="CHEBI:15378"/>
        <dbReference type="ChEBI" id="CHEBI:57856"/>
        <dbReference type="ChEBI" id="CHEBI:59789"/>
        <dbReference type="ChEBI" id="CHEBI:189858"/>
        <dbReference type="ChEBI" id="CHEBI:189859"/>
    </reaction>
    <physiologicalReaction direction="left-to-right" evidence="25">
        <dbReference type="Rhea" id="RHEA:70752"/>
    </physiologicalReaction>
</comment>
<feature type="transmembrane region" description="Helical" evidence="29">
    <location>
        <begin position="264"/>
        <end position="293"/>
    </location>
</feature>
<dbReference type="HAMAP" id="MF_03216">
    <property type="entry name" value="PLMT"/>
    <property type="match status" value="1"/>
</dbReference>
<feature type="intramembrane region" description="Helical" evidence="27">
    <location>
        <begin position="127"/>
        <end position="147"/>
    </location>
</feature>
<comment type="catalytic activity">
    <reaction evidence="24">
        <text>1,2-di-(9Z-octadecenoyl)-sn-glycero-3-phosphoethanolamine + S-adenosyl-L-methionine = 1,2-di-(9Z-octadecenoyl)-sn-glycero-3-phospho-N-methylethanolamine + S-adenosyl-L-homocysteine + H(+)</text>
        <dbReference type="Rhea" id="RHEA:70619"/>
        <dbReference type="ChEBI" id="CHEBI:15378"/>
        <dbReference type="ChEBI" id="CHEBI:57856"/>
        <dbReference type="ChEBI" id="CHEBI:59789"/>
        <dbReference type="ChEBI" id="CHEBI:74986"/>
        <dbReference type="ChEBI" id="CHEBI:85679"/>
    </reaction>
    <physiologicalReaction direction="left-to-right" evidence="24">
        <dbReference type="Rhea" id="RHEA:70620"/>
    </physiologicalReaction>
</comment>
<feature type="topological domain" description="Cytoplasmic" evidence="27">
    <location>
        <begin position="181"/>
        <end position="207"/>
    </location>
</feature>
<evidence type="ECO:0000256" key="28">
    <source>
        <dbReference type="SAM" id="MobiDB-lite"/>
    </source>
</evidence>
<keyword evidence="8 27" id="KW-0256">Endoplasmic reticulum</keyword>
<keyword evidence="11 27" id="KW-0496">Mitochondrion</keyword>
<name>A0A8C4K3I3_DRONO</name>
<dbReference type="AlphaFoldDB" id="A0A8C4K3I3"/>
<evidence type="ECO:0000256" key="18">
    <source>
        <dbReference type="ARBA" id="ARBA00050814"/>
    </source>
</evidence>
<evidence type="ECO:0000256" key="22">
    <source>
        <dbReference type="ARBA" id="ARBA00051455"/>
    </source>
</evidence>
<evidence type="ECO:0000313" key="30">
    <source>
        <dbReference type="Ensembl" id="ENSDNVP00000018288.1"/>
    </source>
</evidence>
<evidence type="ECO:0000256" key="29">
    <source>
        <dbReference type="SAM" id="Phobius"/>
    </source>
</evidence>
<evidence type="ECO:0000256" key="14">
    <source>
        <dbReference type="ARBA" id="ARBA00023264"/>
    </source>
</evidence>
<feature type="topological domain" description="Lumenal" evidence="27">
    <location>
        <begin position="1"/>
        <end position="126"/>
    </location>
</feature>
<evidence type="ECO:0000256" key="9">
    <source>
        <dbReference type="ARBA" id="ARBA00022989"/>
    </source>
</evidence>
<keyword evidence="14 27" id="KW-1208">Phospholipid metabolism</keyword>
<dbReference type="GO" id="GO:0006656">
    <property type="term" value="P:phosphatidylcholine biosynthetic process"/>
    <property type="evidence" value="ECO:0007669"/>
    <property type="project" value="UniProtKB-UniRule"/>
</dbReference>
<evidence type="ECO:0000256" key="2">
    <source>
        <dbReference type="ARBA" id="ARBA00005189"/>
    </source>
</evidence>
<dbReference type="EC" id="2.1.1.17" evidence="27"/>
<comment type="catalytic activity">
    <reaction evidence="26">
        <text>1,2-di-(9Z-octadecenoyl)-sn-glycero-3-phospho-N,N-dimethylethanolamine + S-adenosyl-L-methionine = 1,2-di-(9Z-octadecenoyl)-sn-glycero-3-phosphocholine + S-adenosyl-L-homocysteine + H(+)</text>
        <dbReference type="Rhea" id="RHEA:70623"/>
        <dbReference type="ChEBI" id="CHEBI:15378"/>
        <dbReference type="ChEBI" id="CHEBI:57856"/>
        <dbReference type="ChEBI" id="CHEBI:59789"/>
        <dbReference type="ChEBI" id="CHEBI:74669"/>
        <dbReference type="ChEBI" id="CHEBI:85680"/>
    </reaction>
    <physiologicalReaction direction="left-to-right" evidence="26">
        <dbReference type="Rhea" id="RHEA:70624"/>
    </physiologicalReaction>
</comment>
<comment type="pathway">
    <text evidence="2">Lipid metabolism.</text>
</comment>
<sequence length="312" mass="33235">MSVPRRPPAGNAGTCGTVLGFPRLGKTRPEHRGQPGSALLHPWDAGAGCPAVGGAGSGEAPSHFGALHPRQSRELCTPRSSEMRPLDLGSVGVRGRLPGAPANPLSPPQVDARAMARLLGYVDLTDSAFAAAVLSIAFNPLFWNVVARWEHKTRALSRALGSPHAACYCLGTVILLLNCVRSHCFTEAMKSQPKLAGLDCHWAYFLGLAILAIGTLFVVSSFLALGFIGTFLGDYFGILMEAKVTSFPFSVLDNPMYWGSTAVYLGWALMNASPAGLLLTAVVAISYTIAMLYEGPFTEEIYRQKQKGAKSK</sequence>
<dbReference type="Pfam" id="PF04191">
    <property type="entry name" value="PEMT"/>
    <property type="match status" value="1"/>
</dbReference>
<evidence type="ECO:0000256" key="10">
    <source>
        <dbReference type="ARBA" id="ARBA00023098"/>
    </source>
</evidence>
<dbReference type="PROSITE" id="PS51599">
    <property type="entry name" value="SAM_PEMT_PEM2"/>
    <property type="match status" value="1"/>
</dbReference>
<reference evidence="30" key="2">
    <citation type="submission" date="2025-09" db="UniProtKB">
        <authorList>
            <consortium name="Ensembl"/>
        </authorList>
    </citation>
    <scope>IDENTIFICATION</scope>
</reference>
<comment type="catalytic activity">
    <reaction evidence="18">
        <text>1,2-di-(9Z,12Z-octadecadienoyl)-sn-glycero-3-phospho-N-methylethanolamine + S-adenosyl-L-methionine = 1,2-di-(9Z,12Z-octadecadienoyl)-sn-glycero-3-phospho-N,N-dimethylethanolamine + S-adenosyl-L-homocysteine + H(+)</text>
        <dbReference type="Rhea" id="RHEA:70743"/>
        <dbReference type="ChEBI" id="CHEBI:15378"/>
        <dbReference type="ChEBI" id="CHEBI:57856"/>
        <dbReference type="ChEBI" id="CHEBI:59789"/>
        <dbReference type="ChEBI" id="CHEBI:189848"/>
        <dbReference type="ChEBI" id="CHEBI:189849"/>
    </reaction>
    <physiologicalReaction direction="left-to-right" evidence="18">
        <dbReference type="Rhea" id="RHEA:70744"/>
    </physiologicalReaction>
</comment>
<evidence type="ECO:0000256" key="24">
    <source>
        <dbReference type="ARBA" id="ARBA00051941"/>
    </source>
</evidence>
<dbReference type="PANTHER" id="PTHR15458:SF5">
    <property type="entry name" value="PHOSPHATIDYLETHANOLAMINE N-METHYLTRANSFERASE"/>
    <property type="match status" value="1"/>
</dbReference>
<comment type="catalytic activity">
    <reaction evidence="27">
        <text>a 1,2-diacyl-sn-glycero-3-phospho-N,N-dimethylethanolamine + S-adenosyl-L-methionine = a 1,2-diacyl-sn-glycero-3-phosphocholine + S-adenosyl-L-homocysteine + H(+)</text>
        <dbReference type="Rhea" id="RHEA:32739"/>
        <dbReference type="ChEBI" id="CHEBI:15378"/>
        <dbReference type="ChEBI" id="CHEBI:57643"/>
        <dbReference type="ChEBI" id="CHEBI:57856"/>
        <dbReference type="ChEBI" id="CHEBI:59789"/>
        <dbReference type="ChEBI" id="CHEBI:64572"/>
    </reaction>
</comment>
<dbReference type="GO" id="GO:0031966">
    <property type="term" value="C:mitochondrial membrane"/>
    <property type="evidence" value="ECO:0007669"/>
    <property type="project" value="UniProtKB-SubCell"/>
</dbReference>
<keyword evidence="7 27" id="KW-0812">Transmembrane</keyword>
<keyword evidence="31" id="KW-1185">Reference proteome</keyword>
<feature type="topological domain" description="Lumenal" evidence="27">
    <location>
        <begin position="229"/>
        <end position="271"/>
    </location>
</feature>
<keyword evidence="5 27" id="KW-0808">Transferase</keyword>
<evidence type="ECO:0000313" key="31">
    <source>
        <dbReference type="Proteomes" id="UP000694423"/>
    </source>
</evidence>
<proteinExistence type="inferred from homology"/>
<evidence type="ECO:0000256" key="15">
    <source>
        <dbReference type="ARBA" id="ARBA00050433"/>
    </source>
</evidence>
<comment type="catalytic activity">
    <reaction evidence="20">
        <text>1,2-di-(9Z,12Z,15Z-octadecatrienoyl)-sn-glycero-3-phospho-N,N-dimethylethanolamine + S-adenosyl-L-methionine = 1,2-di-(9Z,12Z,15Z-octadecatrienoyl)-sn-glycero-3-phosphocholine + S-adenosyl-L-homocysteine + H(+)</text>
        <dbReference type="Rhea" id="RHEA:70759"/>
        <dbReference type="ChEBI" id="CHEBI:15378"/>
        <dbReference type="ChEBI" id="CHEBI:57856"/>
        <dbReference type="ChEBI" id="CHEBI:59789"/>
        <dbReference type="ChEBI" id="CHEBI:86161"/>
        <dbReference type="ChEBI" id="CHEBI:189860"/>
    </reaction>
    <physiologicalReaction direction="left-to-right" evidence="20">
        <dbReference type="Rhea" id="RHEA:70760"/>
    </physiologicalReaction>
</comment>
<evidence type="ECO:0000256" key="4">
    <source>
        <dbReference type="ARBA" id="ARBA00022603"/>
    </source>
</evidence>
<evidence type="ECO:0000256" key="8">
    <source>
        <dbReference type="ARBA" id="ARBA00022824"/>
    </source>
</evidence>
<comment type="catalytic activity">
    <reaction evidence="15">
        <text>1-hexadecanoyl-2-(4Z,7Z,10Z,13Z,16Z,19Z-docosahexaenoyl)-sn-glycero-3-phospho-N,N-dimethylethanolamine + S-adenosyl-L-methionine = 1-hexadecanoyl-2-(4Z,7Z,10Z,13Z,16Z,19Z-docosahexaenoyl)-sn-glycero-3-phosphocholine + S-adenosyl-L-homocysteine + H(+)</text>
        <dbReference type="Rhea" id="RHEA:70771"/>
        <dbReference type="ChEBI" id="CHEBI:15378"/>
        <dbReference type="ChEBI" id="CHEBI:57856"/>
        <dbReference type="ChEBI" id="CHEBI:59789"/>
        <dbReference type="ChEBI" id="CHEBI:74963"/>
        <dbReference type="ChEBI" id="CHEBI:189862"/>
    </reaction>
    <physiologicalReaction direction="left-to-right" evidence="15">
        <dbReference type="Rhea" id="RHEA:70772"/>
    </physiologicalReaction>
</comment>
<keyword evidence="4 27" id="KW-0489">Methyltransferase</keyword>
<feature type="binding site" evidence="27">
    <location>
        <begin position="212"/>
        <end position="214"/>
    </location>
    <ligand>
        <name>S-adenosyl-L-methionine</name>
        <dbReference type="ChEBI" id="CHEBI:59789"/>
    </ligand>
</feature>
<dbReference type="PANTHER" id="PTHR15458">
    <property type="entry name" value="PHOSPHATIDYLETHANOLAMINE N-METHYLTRANSFERASE"/>
    <property type="match status" value="1"/>
</dbReference>
<feature type="transmembrane region" description="Helical" evidence="29">
    <location>
        <begin position="163"/>
        <end position="181"/>
    </location>
</feature>
<evidence type="ECO:0000256" key="27">
    <source>
        <dbReference type="HAMAP-Rule" id="MF_03216"/>
    </source>
</evidence>
<evidence type="ECO:0000256" key="21">
    <source>
        <dbReference type="ARBA" id="ARBA00051451"/>
    </source>
</evidence>
<dbReference type="Gene3D" id="1.20.120.1630">
    <property type="match status" value="1"/>
</dbReference>
<evidence type="ECO:0000256" key="16">
    <source>
        <dbReference type="ARBA" id="ARBA00050744"/>
    </source>
</evidence>
<feature type="transmembrane region" description="Helical" evidence="29">
    <location>
        <begin position="118"/>
        <end position="143"/>
    </location>
</feature>
<feature type="binding site" evidence="27">
    <location>
        <begin position="294"/>
        <end position="295"/>
    </location>
    <ligand>
        <name>S-adenosyl-L-methionine</name>
        <dbReference type="ChEBI" id="CHEBI:59789"/>
    </ligand>
</feature>
<dbReference type="FunFam" id="1.20.120.1630:FF:000005">
    <property type="entry name" value="Phosphatidylethanolamine N-methyltransferase"/>
    <property type="match status" value="1"/>
</dbReference>
<comment type="subcellular location">
    <subcellularLocation>
        <location evidence="27">Endoplasmic reticulum membrane</location>
        <topology evidence="27">Multi-pass membrane protein</topology>
    </subcellularLocation>
    <subcellularLocation>
        <location evidence="27">Mitochondrion membrane</location>
        <topology evidence="27">Multi-pass membrane protein</topology>
    </subcellularLocation>
    <text evidence="27">Found in endoplasmic reticulum where most PEMT activity is generated and in mitochondria.</text>
</comment>
<keyword evidence="3 27" id="KW-0444">Lipid biosynthesis</keyword>
<feature type="topological domain" description="Lumenal" evidence="27">
    <location>
        <begin position="148"/>
        <end position="159"/>
    </location>
</feature>
<keyword evidence="6 27" id="KW-0949">S-adenosyl-L-methionine</keyword>
<comment type="function">
    <text evidence="27">Catalyzes the three sequential steps of the methylation pathway for the biosynthesis of phosphatidylcholine, a critical and essential component for membrane structure. Uses S-adenosylmethionine (S-adenosyl-L-methionine, SAM or AdoMet) as the methyl group donor for the methylation of phosphatidylethanolamine (1,2-diacyl-sn-glycero-3-phosphoethanolamine, PE) to phosphatidylmonomethylethanolamine (1,2-diacyl-sn-glycero-3-phospho-N-methylethanolamine, PMME), PMME to phosphatidyldimethylethanolamine (1,2-diacyl-sn-glycero-3-phospho-N,N-dimethylethanolamine, PDME), and PDME to phosphatidylcholine (1,2-diacyl-sn-glycero-3-phosphocholine, PC), producing S-adenosyl-L-homocysteine in each step.</text>
</comment>
<dbReference type="Proteomes" id="UP000694423">
    <property type="component" value="Unplaced"/>
</dbReference>
<dbReference type="GO" id="GO:0005789">
    <property type="term" value="C:endoplasmic reticulum membrane"/>
    <property type="evidence" value="ECO:0007669"/>
    <property type="project" value="UniProtKB-SubCell"/>
</dbReference>
<dbReference type="GO" id="GO:0032259">
    <property type="term" value="P:methylation"/>
    <property type="evidence" value="ECO:0007669"/>
    <property type="project" value="UniProtKB-KW"/>
</dbReference>
<dbReference type="UniPathway" id="UPA00753"/>
<comment type="similarity">
    <text evidence="27">Belongs to the class VI-like SAM-binding methyltransferase superfamily. PEMT/PEM2 methyltransferase family.</text>
</comment>
<evidence type="ECO:0000256" key="5">
    <source>
        <dbReference type="ARBA" id="ARBA00022679"/>
    </source>
</evidence>
<comment type="catalytic activity">
    <reaction evidence="22">
        <text>1,2-di-(9Z-octadecenoyl)-sn-glycero-3-phospho-N-methylethanolamine + S-adenosyl-L-methionine = 1,2-di-(9Z-octadecenoyl)-sn-glycero-3-phospho-N,N-dimethylethanolamine + S-adenosyl-L-homocysteine + H(+)</text>
        <dbReference type="Rhea" id="RHEA:46112"/>
        <dbReference type="ChEBI" id="CHEBI:15378"/>
        <dbReference type="ChEBI" id="CHEBI:57856"/>
        <dbReference type="ChEBI" id="CHEBI:59789"/>
        <dbReference type="ChEBI" id="CHEBI:85679"/>
        <dbReference type="ChEBI" id="CHEBI:85680"/>
    </reaction>
    <physiologicalReaction direction="left-to-right" evidence="22">
        <dbReference type="Rhea" id="RHEA:46113"/>
    </physiologicalReaction>
</comment>
<feature type="topological domain" description="Cytoplasmic" evidence="27">
    <location>
        <begin position="293"/>
        <end position="312"/>
    </location>
</feature>
<comment type="catalytic activity">
    <reaction evidence="17">
        <text>1,2-di-(9Z,12Z-octadecadienoyl)-sn-glycero-3-phosphoethanolamine + S-adenosyl-L-methionine = 1,2-di-(9Z,12Z-octadecadienoyl)-sn-glycero-3-phospho-N-methylethanolamine + S-adenosyl-L-homocysteine + H(+)</text>
        <dbReference type="Rhea" id="RHEA:70739"/>
        <dbReference type="ChEBI" id="CHEBI:15378"/>
        <dbReference type="ChEBI" id="CHEBI:57856"/>
        <dbReference type="ChEBI" id="CHEBI:59789"/>
        <dbReference type="ChEBI" id="CHEBI:172403"/>
        <dbReference type="ChEBI" id="CHEBI:189848"/>
    </reaction>
    <physiologicalReaction direction="left-to-right" evidence="17">
        <dbReference type="Rhea" id="RHEA:70740"/>
    </physiologicalReaction>
</comment>
<comment type="catalytic activity">
    <reaction evidence="23">
        <text>1,2-di-(9Z,12Z,15Z-octadecatrienoyl)-sn-glycero-3-phospho-N-methylethanolamine + S-adenosyl-L-methionine = 1,2-di-(9Z,12Z,15Z-octadecatrienoyl)-sn-glycero-3-phospho-N,N-dimethylethanolamine + S-adenosyl-L-homocysteine + H(+)</text>
        <dbReference type="Rhea" id="RHEA:70755"/>
        <dbReference type="ChEBI" id="CHEBI:15378"/>
        <dbReference type="ChEBI" id="CHEBI:57856"/>
        <dbReference type="ChEBI" id="CHEBI:59789"/>
        <dbReference type="ChEBI" id="CHEBI:189859"/>
        <dbReference type="ChEBI" id="CHEBI:189860"/>
    </reaction>
    <physiologicalReaction direction="left-to-right" evidence="23">
        <dbReference type="Rhea" id="RHEA:70756"/>
    </physiologicalReaction>
</comment>